<organism evidence="6 7">
    <name type="scientific">Streptomyces aidingensis</name>
    <dbReference type="NCBI Taxonomy" id="910347"/>
    <lineage>
        <taxon>Bacteria</taxon>
        <taxon>Bacillati</taxon>
        <taxon>Actinomycetota</taxon>
        <taxon>Actinomycetes</taxon>
        <taxon>Kitasatosporales</taxon>
        <taxon>Streptomycetaceae</taxon>
        <taxon>Streptomyces</taxon>
    </lineage>
</organism>
<accession>A0A1I1VD79</accession>
<dbReference type="InterPro" id="IPR027417">
    <property type="entry name" value="P-loop_NTPase"/>
</dbReference>
<keyword evidence="1" id="KW-0547">Nucleotide-binding</keyword>
<feature type="domain" description="Helicase C-terminal" evidence="5">
    <location>
        <begin position="13"/>
        <end position="208"/>
    </location>
</feature>
<keyword evidence="7" id="KW-1185">Reference proteome</keyword>
<dbReference type="PANTHER" id="PTHR47961:SF6">
    <property type="entry name" value="DNA-DIRECTED DNA POLYMERASE"/>
    <property type="match status" value="1"/>
</dbReference>
<sequence length="618" mass="67179">MSGGVADYKVFAAGAASLTSAGSVLMVVGTKKEARNTALAIAEHLDDRPQAAVLSDYLADTLGPEHPLVRCTRRGVAYHHGDLPDDVLQAIENALRNDQLIAIASTTTLTDGVNLPVRTVIVHSKVHGDHLAYDNQRSLSPSELVNAIGRAGRAGRESEGWIILTRPYPPRPDEFNTLTPDTEQLKVTSALLTDEALAALAAAEDKLREAADGVFALADSIAADFAAFVWLVLQAHATTPILDGDPLGAVRSLFAMNQSHDGRATGRWLRLAERVAEDHRATDPDLAGRWSSTGTSLGSARDLDQLAQDLARLLAEQPAGDGTSARGPAWPGFPEEWPLERTLSFLTEHQVFERLLTLPEVAGTWRFTDKGSRGTQVDVPFATAVQDWISGETIPDLARAWLPGVPAEWALEQAVRNISSGFEHALSWVTGALINLVNNSPLLSPTAPRLNTHMAWYIRHGVDTEHALTLLTSGITSRRLAHTIGRRAATQWCPPTGLRQWLAMQQIDSWALLFQANEYEIEDLLDYVRSPSNLVSELLVDRKVTIPLVRLVPGAADGPVEIGSLSTEGPMLWIGRGRRTLGAVPADRHLDVLAMLDSGLDLTHYLRDGQLVTTRRHR</sequence>
<dbReference type="STRING" id="910347.SAMN05421773_1343"/>
<evidence type="ECO:0000313" key="7">
    <source>
        <dbReference type="Proteomes" id="UP000199207"/>
    </source>
</evidence>
<dbReference type="InterPro" id="IPR050474">
    <property type="entry name" value="Hel308_SKI2-like"/>
</dbReference>
<keyword evidence="3 6" id="KW-0347">Helicase</keyword>
<dbReference type="Proteomes" id="UP000199207">
    <property type="component" value="Unassembled WGS sequence"/>
</dbReference>
<keyword evidence="4" id="KW-0067">ATP-binding</keyword>
<dbReference type="SMART" id="SM00490">
    <property type="entry name" value="HELICc"/>
    <property type="match status" value="1"/>
</dbReference>
<dbReference type="AlphaFoldDB" id="A0A1I1VD79"/>
<dbReference type="GO" id="GO:0016787">
    <property type="term" value="F:hydrolase activity"/>
    <property type="evidence" value="ECO:0007669"/>
    <property type="project" value="UniProtKB-KW"/>
</dbReference>
<dbReference type="EMBL" id="FOLM01000034">
    <property type="protein sequence ID" value="SFD80896.1"/>
    <property type="molecule type" value="Genomic_DNA"/>
</dbReference>
<dbReference type="InterPro" id="IPR001650">
    <property type="entry name" value="Helicase_C-like"/>
</dbReference>
<name>A0A1I1VD79_9ACTN</name>
<evidence type="ECO:0000259" key="5">
    <source>
        <dbReference type="PROSITE" id="PS51194"/>
    </source>
</evidence>
<evidence type="ECO:0000256" key="1">
    <source>
        <dbReference type="ARBA" id="ARBA00022741"/>
    </source>
</evidence>
<evidence type="ECO:0000256" key="4">
    <source>
        <dbReference type="ARBA" id="ARBA00022840"/>
    </source>
</evidence>
<dbReference type="Gene3D" id="3.40.50.300">
    <property type="entry name" value="P-loop containing nucleotide triphosphate hydrolases"/>
    <property type="match status" value="1"/>
</dbReference>
<protein>
    <submittedName>
        <fullName evidence="6">Helicase conserved C-terminal domain-containing protein</fullName>
    </submittedName>
</protein>
<evidence type="ECO:0000256" key="2">
    <source>
        <dbReference type="ARBA" id="ARBA00022801"/>
    </source>
</evidence>
<dbReference type="SUPFAM" id="SSF52540">
    <property type="entry name" value="P-loop containing nucleoside triphosphate hydrolases"/>
    <property type="match status" value="1"/>
</dbReference>
<dbReference type="Pfam" id="PF00271">
    <property type="entry name" value="Helicase_C"/>
    <property type="match status" value="1"/>
</dbReference>
<reference evidence="6 7" key="1">
    <citation type="submission" date="2016-10" db="EMBL/GenBank/DDBJ databases">
        <authorList>
            <person name="de Groot N.N."/>
        </authorList>
    </citation>
    <scope>NUCLEOTIDE SEQUENCE [LARGE SCALE GENOMIC DNA]</scope>
    <source>
        <strain evidence="6 7">CGMCC 4.5739</strain>
    </source>
</reference>
<evidence type="ECO:0000256" key="3">
    <source>
        <dbReference type="ARBA" id="ARBA00022806"/>
    </source>
</evidence>
<dbReference type="PROSITE" id="PS51194">
    <property type="entry name" value="HELICASE_CTER"/>
    <property type="match status" value="1"/>
</dbReference>
<proteinExistence type="predicted"/>
<gene>
    <name evidence="6" type="ORF">SAMN05421773_1343</name>
</gene>
<evidence type="ECO:0000313" key="6">
    <source>
        <dbReference type="EMBL" id="SFD80896.1"/>
    </source>
</evidence>
<dbReference type="PANTHER" id="PTHR47961">
    <property type="entry name" value="DNA POLYMERASE THETA, PUTATIVE (AFU_ORTHOLOGUE AFUA_1G05260)-RELATED"/>
    <property type="match status" value="1"/>
</dbReference>
<dbReference type="GO" id="GO:0004386">
    <property type="term" value="F:helicase activity"/>
    <property type="evidence" value="ECO:0007669"/>
    <property type="project" value="UniProtKB-KW"/>
</dbReference>
<keyword evidence="2" id="KW-0378">Hydrolase</keyword>
<dbReference type="GO" id="GO:0005524">
    <property type="term" value="F:ATP binding"/>
    <property type="evidence" value="ECO:0007669"/>
    <property type="project" value="UniProtKB-KW"/>
</dbReference>